<keyword evidence="2" id="KW-0645">Protease</keyword>
<dbReference type="GO" id="GO:0004252">
    <property type="term" value="F:serine-type endopeptidase activity"/>
    <property type="evidence" value="ECO:0007669"/>
    <property type="project" value="InterPro"/>
</dbReference>
<comment type="cofactor">
    <cofactor evidence="1">
        <name>Ca(2+)</name>
        <dbReference type="ChEBI" id="CHEBI:29108"/>
    </cofactor>
</comment>
<dbReference type="CDD" id="cd11377">
    <property type="entry name" value="Pro-peptidase_S53"/>
    <property type="match status" value="1"/>
</dbReference>
<dbReference type="EMBL" id="CP047121">
    <property type="protein sequence ID" value="QHB51159.1"/>
    <property type="molecule type" value="Genomic_DNA"/>
</dbReference>
<keyword evidence="5" id="KW-0720">Serine protease</keyword>
<evidence type="ECO:0000256" key="6">
    <source>
        <dbReference type="ARBA" id="ARBA00022837"/>
    </source>
</evidence>
<dbReference type="PROSITE" id="PS51695">
    <property type="entry name" value="SEDOLISIN"/>
    <property type="match status" value="1"/>
</dbReference>
<reference evidence="10 11" key="1">
    <citation type="submission" date="2019-12" db="EMBL/GenBank/DDBJ databases">
        <title>Lactobacillus hilgardii FLUB.</title>
        <authorList>
            <person name="Gustaw K."/>
        </authorList>
    </citation>
    <scope>NUCLEOTIDE SEQUENCE [LARGE SCALE GENOMIC DNA]</scope>
    <source>
        <strain evidence="10 11">FLUB</strain>
    </source>
</reference>
<dbReference type="PANTHER" id="PTHR14218:SF15">
    <property type="entry name" value="TRIPEPTIDYL-PEPTIDASE 1"/>
    <property type="match status" value="1"/>
</dbReference>
<gene>
    <name evidence="10" type="ORF">GQR93_02430</name>
</gene>
<keyword evidence="6" id="KW-0106">Calcium</keyword>
<evidence type="ECO:0000256" key="1">
    <source>
        <dbReference type="ARBA" id="ARBA00001913"/>
    </source>
</evidence>
<name>A0A6P1E3N6_LENHI</name>
<evidence type="ECO:0000256" key="8">
    <source>
        <dbReference type="SAM" id="SignalP"/>
    </source>
</evidence>
<dbReference type="PANTHER" id="PTHR14218">
    <property type="entry name" value="PROTEASE S8 TRIPEPTIDYL PEPTIDASE I CLN2"/>
    <property type="match status" value="1"/>
</dbReference>
<dbReference type="InterPro" id="IPR030400">
    <property type="entry name" value="Sedolisin_dom"/>
</dbReference>
<dbReference type="Pfam" id="PF09286">
    <property type="entry name" value="Pro-kuma_activ"/>
    <property type="match status" value="1"/>
</dbReference>
<feature type="domain" description="Peptidase S53" evidence="9">
    <location>
        <begin position="208"/>
        <end position="631"/>
    </location>
</feature>
<organism evidence="10 11">
    <name type="scientific">Lentilactobacillus hilgardii</name>
    <name type="common">Lactobacillus hilgardii</name>
    <dbReference type="NCBI Taxonomy" id="1588"/>
    <lineage>
        <taxon>Bacteria</taxon>
        <taxon>Bacillati</taxon>
        <taxon>Bacillota</taxon>
        <taxon>Bacilli</taxon>
        <taxon>Lactobacillales</taxon>
        <taxon>Lactobacillaceae</taxon>
        <taxon>Lentilactobacillus</taxon>
    </lineage>
</organism>
<evidence type="ECO:0000313" key="11">
    <source>
        <dbReference type="Proteomes" id="UP000465035"/>
    </source>
</evidence>
<proteinExistence type="predicted"/>
<dbReference type="Gene3D" id="3.40.50.200">
    <property type="entry name" value="Peptidase S8/S53 domain"/>
    <property type="match status" value="1"/>
</dbReference>
<accession>A0A6P1E3N6</accession>
<dbReference type="GO" id="GO:0046872">
    <property type="term" value="F:metal ion binding"/>
    <property type="evidence" value="ECO:0007669"/>
    <property type="project" value="UniProtKB-KW"/>
</dbReference>
<dbReference type="Proteomes" id="UP000465035">
    <property type="component" value="Chromosome"/>
</dbReference>
<dbReference type="SUPFAM" id="SSF54897">
    <property type="entry name" value="Protease propeptides/inhibitors"/>
    <property type="match status" value="1"/>
</dbReference>
<keyword evidence="7" id="KW-0865">Zymogen</keyword>
<keyword evidence="8" id="KW-0732">Signal</keyword>
<dbReference type="InterPro" id="IPR050819">
    <property type="entry name" value="Tripeptidyl-peptidase_I"/>
</dbReference>
<dbReference type="GO" id="GO:0008240">
    <property type="term" value="F:tripeptidyl-peptidase activity"/>
    <property type="evidence" value="ECO:0007669"/>
    <property type="project" value="TreeGrafter"/>
</dbReference>
<evidence type="ECO:0000313" key="10">
    <source>
        <dbReference type="EMBL" id="QHB51159.1"/>
    </source>
</evidence>
<dbReference type="SMR" id="A0A6P1E3N6"/>
<feature type="signal peptide" evidence="8">
    <location>
        <begin position="1"/>
        <end position="29"/>
    </location>
</feature>
<evidence type="ECO:0000256" key="5">
    <source>
        <dbReference type="ARBA" id="ARBA00022825"/>
    </source>
</evidence>
<keyword evidence="3" id="KW-0479">Metal-binding</keyword>
<dbReference type="CDD" id="cd04056">
    <property type="entry name" value="Peptidases_S53"/>
    <property type="match status" value="1"/>
</dbReference>
<evidence type="ECO:0000256" key="7">
    <source>
        <dbReference type="ARBA" id="ARBA00023145"/>
    </source>
</evidence>
<evidence type="ECO:0000256" key="2">
    <source>
        <dbReference type="ARBA" id="ARBA00022670"/>
    </source>
</evidence>
<dbReference type="SMART" id="SM00944">
    <property type="entry name" value="Pro-kuma_activ"/>
    <property type="match status" value="1"/>
</dbReference>
<dbReference type="SUPFAM" id="SSF52743">
    <property type="entry name" value="Subtilisin-like"/>
    <property type="match status" value="1"/>
</dbReference>
<feature type="chain" id="PRO_5026845942" evidence="8">
    <location>
        <begin position="30"/>
        <end position="631"/>
    </location>
</feature>
<dbReference type="GO" id="GO:0006508">
    <property type="term" value="P:proteolysis"/>
    <property type="evidence" value="ECO:0007669"/>
    <property type="project" value="UniProtKB-KW"/>
</dbReference>
<keyword evidence="4" id="KW-0378">Hydrolase</keyword>
<dbReference type="InterPro" id="IPR036852">
    <property type="entry name" value="Peptidase_S8/S53_dom_sf"/>
</dbReference>
<evidence type="ECO:0000256" key="4">
    <source>
        <dbReference type="ARBA" id="ARBA00022801"/>
    </source>
</evidence>
<protein>
    <submittedName>
        <fullName evidence="10">Peptidase S53</fullName>
    </submittedName>
</protein>
<dbReference type="AlphaFoldDB" id="A0A6P1E3N6"/>
<dbReference type="GeneID" id="69057214"/>
<dbReference type="InterPro" id="IPR015366">
    <property type="entry name" value="S53_propep"/>
</dbReference>
<sequence length="631" mass="68860">MSNLKKKKILLAGLTGLAVFLMLTPSASAASKKKSAGSDPYGINKILKKLMAKKKVSPKQHVQLDIFLKPQNQSQLTDEIYNVNTPGKPNFKQFYTPSSFRAKFGQPAKVTGQYKPYLAKYHLKSHVFSNGLIIKVSGSAKNINKAFSTNLETAKYHNNPVQFSSKKPKMPAELADNVLTVLGITNLNTRAGGLAKKNKTKVKKPEKKYAPSKFSDRYQLQPLYDKGYEGQGQTVGIISFAGFKKSDVTHFWKSEGVNSNPNRITIKKISSPSSQPTNDALSQVETTVDAQQAGAIAPKANVRVYHSNFSDVGMVNVFATAFDENKAGSLSLSWGINEYMTHYLKNNKMLTPVYGQVMNIVMAQGALQGVSTFVASGDSGALGQGIGGKIGPISIPNYSTYAFFPADNPWVTTTGGTTLPFSKKIKKGIKVSVDKERAWGGDYMFNAYAKGRHDLLNNIKLYSYAMAGGGGGISHLYNTPQYQEGVPGVNTFNARQYVSNLMQPRMNPVLVSGTDYGRNYPDVSANADPLTGYDLYDKALGGWQVTGGTSFVAPQFNGATAVMNSGKGQRMGLWNTQIYQLAQDKDKNPFTVMDSTTNNSNLYYTGQPGKIYNQATGLGTVNFEKLYDSYQ</sequence>
<dbReference type="RefSeq" id="WP_003551989.1">
    <property type="nucleotide sequence ID" value="NZ_CABKOL010000106.1"/>
</dbReference>
<evidence type="ECO:0000259" key="9">
    <source>
        <dbReference type="PROSITE" id="PS51695"/>
    </source>
</evidence>
<evidence type="ECO:0000256" key="3">
    <source>
        <dbReference type="ARBA" id="ARBA00022723"/>
    </source>
</evidence>